<feature type="compositionally biased region" description="Gly residues" evidence="1">
    <location>
        <begin position="332"/>
        <end position="346"/>
    </location>
</feature>
<feature type="compositionally biased region" description="Pro residues" evidence="1">
    <location>
        <begin position="245"/>
        <end position="295"/>
    </location>
</feature>
<accession>A0ABZ1B2I0</accession>
<organism evidence="3 4">
    <name type="scientific">Blastococcus brunescens</name>
    <dbReference type="NCBI Taxonomy" id="1564165"/>
    <lineage>
        <taxon>Bacteria</taxon>
        <taxon>Bacillati</taxon>
        <taxon>Actinomycetota</taxon>
        <taxon>Actinomycetes</taxon>
        <taxon>Geodermatophilales</taxon>
        <taxon>Geodermatophilaceae</taxon>
        <taxon>Blastococcus</taxon>
    </lineage>
</organism>
<feature type="compositionally biased region" description="Basic and acidic residues" evidence="1">
    <location>
        <begin position="299"/>
        <end position="309"/>
    </location>
</feature>
<feature type="region of interest" description="Disordered" evidence="1">
    <location>
        <begin position="241"/>
        <end position="309"/>
    </location>
</feature>
<dbReference type="Proteomes" id="UP001324287">
    <property type="component" value="Chromosome"/>
</dbReference>
<feature type="chain" id="PRO_5046409520" evidence="2">
    <location>
        <begin position="27"/>
        <end position="346"/>
    </location>
</feature>
<evidence type="ECO:0000313" key="3">
    <source>
        <dbReference type="EMBL" id="WRL65017.1"/>
    </source>
</evidence>
<reference evidence="3 4" key="1">
    <citation type="submission" date="2023-12" db="EMBL/GenBank/DDBJ databases">
        <title>Blastococcus brunescens sp. nov., an actonobacterium isolated from sandstone collected in sahara desert.</title>
        <authorList>
            <person name="Gtari M."/>
            <person name="Ghodhbane F."/>
        </authorList>
    </citation>
    <scope>NUCLEOTIDE SEQUENCE [LARGE SCALE GENOMIC DNA]</scope>
    <source>
        <strain evidence="3 4">BMG 8361</strain>
    </source>
</reference>
<keyword evidence="4" id="KW-1185">Reference proteome</keyword>
<dbReference type="EMBL" id="CP141261">
    <property type="protein sequence ID" value="WRL65017.1"/>
    <property type="molecule type" value="Genomic_DNA"/>
</dbReference>
<evidence type="ECO:0000256" key="2">
    <source>
        <dbReference type="SAM" id="SignalP"/>
    </source>
</evidence>
<gene>
    <name evidence="3" type="ORF">U6N30_04715</name>
</gene>
<evidence type="ECO:0000313" key="4">
    <source>
        <dbReference type="Proteomes" id="UP001324287"/>
    </source>
</evidence>
<name>A0ABZ1B2I0_9ACTN</name>
<proteinExistence type="predicted"/>
<feature type="region of interest" description="Disordered" evidence="1">
    <location>
        <begin position="326"/>
        <end position="346"/>
    </location>
</feature>
<evidence type="ECO:0000256" key="1">
    <source>
        <dbReference type="SAM" id="MobiDB-lite"/>
    </source>
</evidence>
<keyword evidence="2" id="KW-0732">Signal</keyword>
<sequence length="346" mass="34702">MRRLSALLSLIVAVGAVQLAASPALAGPAVELCTADDARGGVPADFVLDACADAGALTLRNDLGVPVVVRSAGDLAAPLTVHADDSAAAAVLRLAAGAATLLMPGDIVRWPLGAGAAELVVASLPGGAEDAIVREVGPALPKAADGSAGDLAVAFARVVDVVAPAVVERADCADGKNFLRVAACDVVISATIGRAVSMHLPRGAVRDVQALLDDPADWADWQRGVRTASDAVAGRTVRLAQAPVPSAPPPPQPAQEPPRSAPAPVPAPVPAPPASPPAPVAPPAPPPAPVAPAVPPVVDDVRSDAEEARARLEQWLREAFERARQELAERGNGNGNGNGRGNGRGG</sequence>
<protein>
    <submittedName>
        <fullName evidence="3">Uncharacterized protein</fullName>
    </submittedName>
</protein>
<dbReference type="RefSeq" id="WP_324276341.1">
    <property type="nucleotide sequence ID" value="NZ_CP141261.1"/>
</dbReference>
<feature type="signal peptide" evidence="2">
    <location>
        <begin position="1"/>
        <end position="26"/>
    </location>
</feature>